<evidence type="ECO:0000256" key="2">
    <source>
        <dbReference type="SAM" id="MobiDB-lite"/>
    </source>
</evidence>
<keyword evidence="1" id="KW-0479">Metal-binding</keyword>
<feature type="region of interest" description="Disordered" evidence="2">
    <location>
        <begin position="1"/>
        <end position="22"/>
    </location>
</feature>
<reference evidence="4 5" key="1">
    <citation type="submission" date="2024-06" db="EMBL/GenBank/DDBJ databases">
        <title>Sorghum-associated microbial communities from plants grown in Nebraska, USA.</title>
        <authorList>
            <person name="Schachtman D."/>
        </authorList>
    </citation>
    <scope>NUCLEOTIDE SEQUENCE [LARGE SCALE GENOMIC DNA]</scope>
    <source>
        <strain evidence="4 5">2709</strain>
    </source>
</reference>
<dbReference type="InterPro" id="IPR014710">
    <property type="entry name" value="RmlC-like_jellyroll"/>
</dbReference>
<evidence type="ECO:0000313" key="4">
    <source>
        <dbReference type="EMBL" id="MET4576447.1"/>
    </source>
</evidence>
<comment type="caution">
    <text evidence="4">The sequence shown here is derived from an EMBL/GenBank/DDBJ whole genome shotgun (WGS) entry which is preliminary data.</text>
</comment>
<dbReference type="InterPro" id="IPR013096">
    <property type="entry name" value="Cupin_2"/>
</dbReference>
<feature type="domain" description="Cupin type-2" evidence="3">
    <location>
        <begin position="60"/>
        <end position="130"/>
    </location>
</feature>
<proteinExistence type="predicted"/>
<protein>
    <submittedName>
        <fullName evidence="4">Quercetin dioxygenase-like cupin family protein</fullName>
    </submittedName>
</protein>
<dbReference type="PANTHER" id="PTHR35848:SF6">
    <property type="entry name" value="CUPIN TYPE-2 DOMAIN-CONTAINING PROTEIN"/>
    <property type="match status" value="1"/>
</dbReference>
<dbReference type="PANTHER" id="PTHR35848">
    <property type="entry name" value="OXALATE-BINDING PROTEIN"/>
    <property type="match status" value="1"/>
</dbReference>
<dbReference type="EMBL" id="JBEPSH010000003">
    <property type="protein sequence ID" value="MET4576447.1"/>
    <property type="molecule type" value="Genomic_DNA"/>
</dbReference>
<sequence length="156" mass="16888">MLSHECLVQPERDPMSLSASAPRAAVLRPSDLPNHDRGGGASTIALVGPSCGASSFINGITSFAPGTKIPFHSHNCEESVMLLEGDAILDIEGQESVRLQPLDTTWLPPNLPHRFRNLSDAEPMKILWIYARVDATRTLSETGQTNFVSAEHGKKS</sequence>
<keyword evidence="5" id="KW-1185">Reference proteome</keyword>
<name>A0ABV2Q766_9BURK</name>
<evidence type="ECO:0000256" key="1">
    <source>
        <dbReference type="ARBA" id="ARBA00022723"/>
    </source>
</evidence>
<accession>A0ABV2Q766</accession>
<evidence type="ECO:0000313" key="5">
    <source>
        <dbReference type="Proteomes" id="UP001549320"/>
    </source>
</evidence>
<dbReference type="Proteomes" id="UP001549320">
    <property type="component" value="Unassembled WGS sequence"/>
</dbReference>
<dbReference type="Gene3D" id="2.60.120.10">
    <property type="entry name" value="Jelly Rolls"/>
    <property type="match status" value="1"/>
</dbReference>
<evidence type="ECO:0000259" key="3">
    <source>
        <dbReference type="Pfam" id="PF07883"/>
    </source>
</evidence>
<dbReference type="SUPFAM" id="SSF51182">
    <property type="entry name" value="RmlC-like cupins"/>
    <property type="match status" value="1"/>
</dbReference>
<dbReference type="InterPro" id="IPR011051">
    <property type="entry name" value="RmlC_Cupin_sf"/>
</dbReference>
<organism evidence="4 5">
    <name type="scientific">Ottowia thiooxydans</name>
    <dbReference type="NCBI Taxonomy" id="219182"/>
    <lineage>
        <taxon>Bacteria</taxon>
        <taxon>Pseudomonadati</taxon>
        <taxon>Pseudomonadota</taxon>
        <taxon>Betaproteobacteria</taxon>
        <taxon>Burkholderiales</taxon>
        <taxon>Comamonadaceae</taxon>
        <taxon>Ottowia</taxon>
    </lineage>
</organism>
<gene>
    <name evidence="4" type="ORF">ABIE13_001556</name>
</gene>
<dbReference type="Pfam" id="PF07883">
    <property type="entry name" value="Cupin_2"/>
    <property type="match status" value="1"/>
</dbReference>
<dbReference type="InterPro" id="IPR051610">
    <property type="entry name" value="GPI/OXD"/>
</dbReference>